<keyword evidence="3" id="KW-0131">Cell cycle</keyword>
<dbReference type="AlphaFoldDB" id="A0A8J2KQB9"/>
<evidence type="ECO:0000313" key="5">
    <source>
        <dbReference type="EMBL" id="CAG7818750.1"/>
    </source>
</evidence>
<dbReference type="GO" id="GO:0006281">
    <property type="term" value="P:DNA repair"/>
    <property type="evidence" value="ECO:0007669"/>
    <property type="project" value="TreeGrafter"/>
</dbReference>
<proteinExistence type="predicted"/>
<dbReference type="GO" id="GO:0043111">
    <property type="term" value="P:replication fork arrest"/>
    <property type="evidence" value="ECO:0007669"/>
    <property type="project" value="TreeGrafter"/>
</dbReference>
<gene>
    <name evidence="5" type="ORF">AFUS01_LOCUS29233</name>
</gene>
<accession>A0A8J2KQB9</accession>
<protein>
    <recommendedName>
        <fullName evidence="4">Timeless N-terminal domain-containing protein</fullName>
    </recommendedName>
</protein>
<dbReference type="GO" id="GO:0000076">
    <property type="term" value="P:DNA replication checkpoint signaling"/>
    <property type="evidence" value="ECO:0007669"/>
    <property type="project" value="TreeGrafter"/>
</dbReference>
<evidence type="ECO:0000259" key="4">
    <source>
        <dbReference type="Pfam" id="PF04821"/>
    </source>
</evidence>
<dbReference type="OrthoDB" id="310853at2759"/>
<evidence type="ECO:0000256" key="2">
    <source>
        <dbReference type="ARBA" id="ARBA00023242"/>
    </source>
</evidence>
<keyword evidence="6" id="KW-1185">Reference proteome</keyword>
<evidence type="ECO:0000256" key="1">
    <source>
        <dbReference type="ARBA" id="ARBA00004123"/>
    </source>
</evidence>
<dbReference type="InterPro" id="IPR044998">
    <property type="entry name" value="Timeless"/>
</dbReference>
<comment type="subcellular location">
    <subcellularLocation>
        <location evidence="1">Nucleus</location>
    </subcellularLocation>
</comment>
<comment type="caution">
    <text evidence="5">The sequence shown here is derived from an EMBL/GenBank/DDBJ whole genome shotgun (WGS) entry which is preliminary data.</text>
</comment>
<dbReference type="PANTHER" id="PTHR22940">
    <property type="entry name" value="TIMEOUT/TIMELESS-2"/>
    <property type="match status" value="1"/>
</dbReference>
<dbReference type="PANTHER" id="PTHR22940:SF4">
    <property type="entry name" value="PROTEIN TIMELESS HOMOLOG"/>
    <property type="match status" value="1"/>
</dbReference>
<dbReference type="Pfam" id="PF04821">
    <property type="entry name" value="TIMELESS"/>
    <property type="match status" value="1"/>
</dbReference>
<organism evidence="5 6">
    <name type="scientific">Allacma fusca</name>
    <dbReference type="NCBI Taxonomy" id="39272"/>
    <lineage>
        <taxon>Eukaryota</taxon>
        <taxon>Metazoa</taxon>
        <taxon>Ecdysozoa</taxon>
        <taxon>Arthropoda</taxon>
        <taxon>Hexapoda</taxon>
        <taxon>Collembola</taxon>
        <taxon>Symphypleona</taxon>
        <taxon>Sminthuridae</taxon>
        <taxon>Allacma</taxon>
    </lineage>
</organism>
<feature type="domain" description="Timeless N-terminal" evidence="4">
    <location>
        <begin position="23"/>
        <end position="285"/>
    </location>
</feature>
<sequence length="704" mass="81712">MDPKLTADILATCNTIGYADEDKYYKDPECLASVKDLVLYLRRDDDDHSIRRLLGQSEIVHRDLLPLIKHYSTDVELYDVVLRLLVNLTNPALLVYEEEIPKNKTYRNYFHQITEHLQAYKQAFADELVWKRICERLKNLLALEWENRLENDKLTIERILILIRNVLQVPANPAEEKRNDDDASVHDQIVHAMHQADVLEVLLKMSSNSDSAHEYCLHIIEIISLMLREQTGEQLAKSNLERSLSEKLKDERELMEMRAKESVHKSIQMNKVSSRHSRFGGTFAVRDLKAPSGRDLLCHKPITSVADLSLDVGKKVKRTARNRLPMNEVDSTRRSTLSIRLTLRGFCERFLKTSYNFLMGLVKDRIDRSKTQDHDETYYLWAIKFFMEFNRLYKFQLRYVTETMSTGTFHYVQTLLDNYHEMMVTDKEKIPLWSKRAHSALRAYQELLYTLLWMDKCGTEAESSRAIKKNVFYLPEYRELCFSLLLNFNPVKFSKSYFYDLVETNHLFLRMLEDFASNPTEKKILVQVKRKKKPKRKAVAAKKPRRVRMNSVELEETWESISGEVSVAVLSTESPDESVNVIPFDAASDLTIDEQKPKVMERIATLLHMNKHVEAVTLLRNAREVWPDMLEDLEGVGMESDDVTALKAIYIAKSNGLTLPPEKDLTPGWISPMTRIDIGQKRCWAKVDIPILGCVINGQVSEEL</sequence>
<evidence type="ECO:0000256" key="3">
    <source>
        <dbReference type="ARBA" id="ARBA00023306"/>
    </source>
</evidence>
<keyword evidence="2" id="KW-0539">Nucleus</keyword>
<evidence type="ECO:0000313" key="6">
    <source>
        <dbReference type="Proteomes" id="UP000708208"/>
    </source>
</evidence>
<dbReference type="InterPro" id="IPR006906">
    <property type="entry name" value="Timeless_N"/>
</dbReference>
<name>A0A8J2KQB9_9HEXA</name>
<reference evidence="5" key="1">
    <citation type="submission" date="2021-06" db="EMBL/GenBank/DDBJ databases">
        <authorList>
            <person name="Hodson N. C."/>
            <person name="Mongue J. A."/>
            <person name="Jaron S. K."/>
        </authorList>
    </citation>
    <scope>NUCLEOTIDE SEQUENCE</scope>
</reference>
<dbReference type="Proteomes" id="UP000708208">
    <property type="component" value="Unassembled WGS sequence"/>
</dbReference>
<dbReference type="GO" id="GO:0003677">
    <property type="term" value="F:DNA binding"/>
    <property type="evidence" value="ECO:0007669"/>
    <property type="project" value="TreeGrafter"/>
</dbReference>
<dbReference type="GO" id="GO:0031298">
    <property type="term" value="C:replication fork protection complex"/>
    <property type="evidence" value="ECO:0007669"/>
    <property type="project" value="TreeGrafter"/>
</dbReference>
<dbReference type="EMBL" id="CAJVCH010429551">
    <property type="protein sequence ID" value="CAG7818750.1"/>
    <property type="molecule type" value="Genomic_DNA"/>
</dbReference>